<keyword evidence="1" id="KW-0472">Membrane</keyword>
<dbReference type="InterPro" id="IPR052734">
    <property type="entry name" value="Nod_factor_acetyltransferase"/>
</dbReference>
<keyword evidence="1" id="KW-0812">Transmembrane</keyword>
<dbReference type="InterPro" id="IPR002656">
    <property type="entry name" value="Acyl_transf_3_dom"/>
</dbReference>
<proteinExistence type="predicted"/>
<feature type="transmembrane region" description="Helical" evidence="1">
    <location>
        <begin position="290"/>
        <end position="318"/>
    </location>
</feature>
<feature type="transmembrane region" description="Helical" evidence="1">
    <location>
        <begin position="259"/>
        <end position="278"/>
    </location>
</feature>
<keyword evidence="3" id="KW-0808">Transferase</keyword>
<dbReference type="OrthoDB" id="6623990at2"/>
<keyword evidence="1" id="KW-1133">Transmembrane helix</keyword>
<dbReference type="eggNOG" id="COG3594">
    <property type="taxonomic scope" value="Bacteria"/>
</dbReference>
<organism evidence="3 4">
    <name type="scientific">Desulfosporosinus acidiphilus (strain DSM 22704 / JCM 16185 / SJ4)</name>
    <dbReference type="NCBI Taxonomy" id="646529"/>
    <lineage>
        <taxon>Bacteria</taxon>
        <taxon>Bacillati</taxon>
        <taxon>Bacillota</taxon>
        <taxon>Clostridia</taxon>
        <taxon>Eubacteriales</taxon>
        <taxon>Desulfitobacteriaceae</taxon>
        <taxon>Desulfosporosinus</taxon>
    </lineage>
</organism>
<feature type="transmembrane region" description="Helical" evidence="1">
    <location>
        <begin position="32"/>
        <end position="49"/>
    </location>
</feature>
<dbReference type="AlphaFoldDB" id="I4D6E6"/>
<dbReference type="RefSeq" id="WP_014827369.1">
    <property type="nucleotide sequence ID" value="NC_018068.1"/>
</dbReference>
<evidence type="ECO:0000259" key="2">
    <source>
        <dbReference type="Pfam" id="PF01757"/>
    </source>
</evidence>
<feature type="transmembrane region" description="Helical" evidence="1">
    <location>
        <begin position="226"/>
        <end position="247"/>
    </location>
</feature>
<sequence>MDKRTEYLDIAKGLLIISVILTHSPWPYAPYMYWFHMPAFFIISGLLYRDGIDFKRQFFKFYLPYFSFSAVDILFNFLMYPGIASLGNFLSSFKNYIYGGKAVWGVFWFIPVLLISKFLFSKLKSNFKTPYVIAILSLGYIAVHIYSIKVIPNSIVDITKQYWLPLDIDVVPLALVYYAIGFYSKNIIRYLVTKTAMFISGIACLLLTFINFAFRIDFYMNMKDSYYKSLIWDLIIPLCFTIFILAISNNLVKGKLRNFLNYCGVNSLIIMYLHRPIGNLTLKLFPSVGWLGYTLCGLFVSIAFNFIISQSFLTQILFKGKLPKYKLRLSFITHQDSLTIQQARSKVITLHRTAKTEVYRKVNQKLTVVSMVPPLSRDFWKNLKIGKKSYYTMGS</sequence>
<dbReference type="PANTHER" id="PTHR37312:SF1">
    <property type="entry name" value="MEMBRANE-BOUND ACYLTRANSFERASE YKRP-RELATED"/>
    <property type="match status" value="1"/>
</dbReference>
<dbReference type="PANTHER" id="PTHR37312">
    <property type="entry name" value="MEMBRANE-BOUND ACYLTRANSFERASE YKRP-RELATED"/>
    <property type="match status" value="1"/>
</dbReference>
<dbReference type="KEGG" id="dai:Desaci_2418"/>
<dbReference type="Pfam" id="PF01757">
    <property type="entry name" value="Acyl_transf_3"/>
    <property type="match status" value="1"/>
</dbReference>
<name>I4D6E6_DESAJ</name>
<feature type="transmembrane region" description="Helical" evidence="1">
    <location>
        <begin position="163"/>
        <end position="183"/>
    </location>
</feature>
<feature type="transmembrane region" description="Helical" evidence="1">
    <location>
        <begin position="132"/>
        <end position="151"/>
    </location>
</feature>
<feature type="transmembrane region" description="Helical" evidence="1">
    <location>
        <begin position="102"/>
        <end position="120"/>
    </location>
</feature>
<dbReference type="GO" id="GO:0016747">
    <property type="term" value="F:acyltransferase activity, transferring groups other than amino-acyl groups"/>
    <property type="evidence" value="ECO:0007669"/>
    <property type="project" value="InterPro"/>
</dbReference>
<keyword evidence="4" id="KW-1185">Reference proteome</keyword>
<evidence type="ECO:0000313" key="4">
    <source>
        <dbReference type="Proteomes" id="UP000002892"/>
    </source>
</evidence>
<dbReference type="HOGENOM" id="CLU_023915_4_0_9"/>
<feature type="domain" description="Acyltransferase 3" evidence="2">
    <location>
        <begin position="6"/>
        <end position="309"/>
    </location>
</feature>
<protein>
    <submittedName>
        <fullName evidence="3">Acetyltransferase, fucose-4-O-acetylase</fullName>
    </submittedName>
</protein>
<dbReference type="STRING" id="646529.Desaci_2418"/>
<evidence type="ECO:0000313" key="3">
    <source>
        <dbReference type="EMBL" id="AFM41370.1"/>
    </source>
</evidence>
<accession>I4D6E6</accession>
<feature type="transmembrane region" description="Helical" evidence="1">
    <location>
        <begin position="195"/>
        <end position="214"/>
    </location>
</feature>
<dbReference type="Proteomes" id="UP000002892">
    <property type="component" value="Chromosome"/>
</dbReference>
<feature type="transmembrane region" description="Helical" evidence="1">
    <location>
        <begin position="61"/>
        <end position="82"/>
    </location>
</feature>
<reference evidence="3 4" key="1">
    <citation type="journal article" date="2012" name="J. Bacteriol.">
        <title>Complete genome sequences of Desulfosporosinus orientis DSM765T, Desulfosporosinus youngiae DSM17734T, Desulfosporosinus meridiei DSM13257T, and Desulfosporosinus acidiphilus DSM22704T.</title>
        <authorList>
            <person name="Pester M."/>
            <person name="Brambilla E."/>
            <person name="Alazard D."/>
            <person name="Rattei T."/>
            <person name="Weinmaier T."/>
            <person name="Han J."/>
            <person name="Lucas S."/>
            <person name="Lapidus A."/>
            <person name="Cheng J.F."/>
            <person name="Goodwin L."/>
            <person name="Pitluck S."/>
            <person name="Peters L."/>
            <person name="Ovchinnikova G."/>
            <person name="Teshima H."/>
            <person name="Detter J.C."/>
            <person name="Han C.S."/>
            <person name="Tapia R."/>
            <person name="Land M.L."/>
            <person name="Hauser L."/>
            <person name="Kyrpides N.C."/>
            <person name="Ivanova N.N."/>
            <person name="Pagani I."/>
            <person name="Huntmann M."/>
            <person name="Wei C.L."/>
            <person name="Davenport K.W."/>
            <person name="Daligault H."/>
            <person name="Chain P.S."/>
            <person name="Chen A."/>
            <person name="Mavromatis K."/>
            <person name="Markowitz V."/>
            <person name="Szeto E."/>
            <person name="Mikhailova N."/>
            <person name="Pati A."/>
            <person name="Wagner M."/>
            <person name="Woyke T."/>
            <person name="Ollivier B."/>
            <person name="Klenk H.P."/>
            <person name="Spring S."/>
            <person name="Loy A."/>
        </authorList>
    </citation>
    <scope>NUCLEOTIDE SEQUENCE [LARGE SCALE GENOMIC DNA]</scope>
    <source>
        <strain evidence="4">DSM 22704 / JCM 16185 / SJ4</strain>
    </source>
</reference>
<dbReference type="EMBL" id="CP003639">
    <property type="protein sequence ID" value="AFM41370.1"/>
    <property type="molecule type" value="Genomic_DNA"/>
</dbReference>
<gene>
    <name evidence="3" type="ordered locus">Desaci_2418</name>
</gene>
<feature type="transmembrane region" description="Helical" evidence="1">
    <location>
        <begin position="7"/>
        <end position="26"/>
    </location>
</feature>
<evidence type="ECO:0000256" key="1">
    <source>
        <dbReference type="SAM" id="Phobius"/>
    </source>
</evidence>